<keyword evidence="1" id="KW-0547">Nucleotide-binding</keyword>
<gene>
    <name evidence="4" type="ORF">THAOC_20226</name>
</gene>
<keyword evidence="1" id="KW-0227">DNA damage</keyword>
<dbReference type="PANTHER" id="PTHR47642">
    <property type="entry name" value="ATP-DEPENDENT DNA HELICASE"/>
    <property type="match status" value="1"/>
</dbReference>
<name>K0S3V0_THAOC</name>
<comment type="caution">
    <text evidence="4">The sequence shown here is derived from an EMBL/GenBank/DDBJ whole genome shotgun (WGS) entry which is preliminary data.</text>
</comment>
<dbReference type="EC" id="5.6.2.3" evidence="1"/>
<feature type="compositionally biased region" description="Basic and acidic residues" evidence="2">
    <location>
        <begin position="8"/>
        <end position="23"/>
    </location>
</feature>
<dbReference type="GO" id="GO:0006281">
    <property type="term" value="P:DNA repair"/>
    <property type="evidence" value="ECO:0007669"/>
    <property type="project" value="UniProtKB-KW"/>
</dbReference>
<organism evidence="4 5">
    <name type="scientific">Thalassiosira oceanica</name>
    <name type="common">Marine diatom</name>
    <dbReference type="NCBI Taxonomy" id="159749"/>
    <lineage>
        <taxon>Eukaryota</taxon>
        <taxon>Sar</taxon>
        <taxon>Stramenopiles</taxon>
        <taxon>Ochrophyta</taxon>
        <taxon>Bacillariophyta</taxon>
        <taxon>Coscinodiscophyceae</taxon>
        <taxon>Thalassiosirophycidae</taxon>
        <taxon>Thalassiosirales</taxon>
        <taxon>Thalassiosiraceae</taxon>
        <taxon>Thalassiosira</taxon>
    </lineage>
</organism>
<evidence type="ECO:0000313" key="5">
    <source>
        <dbReference type="Proteomes" id="UP000266841"/>
    </source>
</evidence>
<comment type="cofactor">
    <cofactor evidence="1">
        <name>Mg(2+)</name>
        <dbReference type="ChEBI" id="CHEBI:18420"/>
    </cofactor>
</comment>
<dbReference type="Gene3D" id="3.40.50.300">
    <property type="entry name" value="P-loop containing nucleotide triphosphate hydrolases"/>
    <property type="match status" value="2"/>
</dbReference>
<feature type="region of interest" description="Disordered" evidence="2">
    <location>
        <begin position="1"/>
        <end position="23"/>
    </location>
</feature>
<dbReference type="SUPFAM" id="SSF52540">
    <property type="entry name" value="P-loop containing nucleoside triphosphate hydrolases"/>
    <property type="match status" value="2"/>
</dbReference>
<proteinExistence type="inferred from homology"/>
<dbReference type="GO" id="GO:0000723">
    <property type="term" value="P:telomere maintenance"/>
    <property type="evidence" value="ECO:0007669"/>
    <property type="project" value="InterPro"/>
</dbReference>
<dbReference type="AlphaFoldDB" id="K0S3V0"/>
<reference evidence="4 5" key="1">
    <citation type="journal article" date="2012" name="Genome Biol.">
        <title>Genome and low-iron response of an oceanic diatom adapted to chronic iron limitation.</title>
        <authorList>
            <person name="Lommer M."/>
            <person name="Specht M."/>
            <person name="Roy A.S."/>
            <person name="Kraemer L."/>
            <person name="Andreson R."/>
            <person name="Gutowska M.A."/>
            <person name="Wolf J."/>
            <person name="Bergner S.V."/>
            <person name="Schilhabel M.B."/>
            <person name="Klostermeier U.C."/>
            <person name="Beiko R.G."/>
            <person name="Rosenstiel P."/>
            <person name="Hippler M."/>
            <person name="Laroche J."/>
        </authorList>
    </citation>
    <scope>NUCLEOTIDE SEQUENCE [LARGE SCALE GENOMIC DNA]</scope>
    <source>
        <strain evidence="4 5">CCMP1005</strain>
    </source>
</reference>
<dbReference type="GO" id="GO:0016887">
    <property type="term" value="F:ATP hydrolysis activity"/>
    <property type="evidence" value="ECO:0007669"/>
    <property type="project" value="RHEA"/>
</dbReference>
<dbReference type="InterPro" id="IPR051055">
    <property type="entry name" value="PIF1_helicase"/>
</dbReference>
<comment type="catalytic activity">
    <reaction evidence="1">
        <text>ATP + H2O = ADP + phosphate + H(+)</text>
        <dbReference type="Rhea" id="RHEA:13065"/>
        <dbReference type="ChEBI" id="CHEBI:15377"/>
        <dbReference type="ChEBI" id="CHEBI:15378"/>
        <dbReference type="ChEBI" id="CHEBI:30616"/>
        <dbReference type="ChEBI" id="CHEBI:43474"/>
        <dbReference type="ChEBI" id="CHEBI:456216"/>
        <dbReference type="EC" id="5.6.2.3"/>
    </reaction>
</comment>
<keyword evidence="5" id="KW-1185">Reference proteome</keyword>
<evidence type="ECO:0000313" key="4">
    <source>
        <dbReference type="EMBL" id="EJK59534.1"/>
    </source>
</evidence>
<dbReference type="InterPro" id="IPR027417">
    <property type="entry name" value="P-loop_NTPase"/>
</dbReference>
<keyword evidence="1" id="KW-0067">ATP-binding</keyword>
<keyword evidence="1" id="KW-0234">DNA repair</keyword>
<dbReference type="InterPro" id="IPR010285">
    <property type="entry name" value="DNA_helicase_pif1-like_DEAD"/>
</dbReference>
<dbReference type="OMA" id="CTIPATI"/>
<dbReference type="GO" id="GO:0005524">
    <property type="term" value="F:ATP binding"/>
    <property type="evidence" value="ECO:0007669"/>
    <property type="project" value="UniProtKB-KW"/>
</dbReference>
<dbReference type="Pfam" id="PF05970">
    <property type="entry name" value="PIF1"/>
    <property type="match status" value="1"/>
</dbReference>
<evidence type="ECO:0000256" key="2">
    <source>
        <dbReference type="SAM" id="MobiDB-lite"/>
    </source>
</evidence>
<dbReference type="GO" id="GO:0043139">
    <property type="term" value="F:5'-3' DNA helicase activity"/>
    <property type="evidence" value="ECO:0007669"/>
    <property type="project" value="UniProtKB-EC"/>
</dbReference>
<feature type="domain" description="DNA helicase Pif1-like DEAD-box helicase" evidence="3">
    <location>
        <begin position="61"/>
        <end position="213"/>
    </location>
</feature>
<accession>K0S3V0</accession>
<dbReference type="Proteomes" id="UP000266841">
    <property type="component" value="Unassembled WGS sequence"/>
</dbReference>
<dbReference type="PANTHER" id="PTHR47642:SF5">
    <property type="entry name" value="ATP-DEPENDENT DNA HELICASE"/>
    <property type="match status" value="1"/>
</dbReference>
<protein>
    <recommendedName>
        <fullName evidence="1">ATP-dependent DNA helicase</fullName>
        <ecNumber evidence="1">5.6.2.3</ecNumber>
    </recommendedName>
</protein>
<comment type="similarity">
    <text evidence="1">Belongs to the helicase family.</text>
</comment>
<keyword evidence="1" id="KW-0378">Hydrolase</keyword>
<dbReference type="GO" id="GO:0006310">
    <property type="term" value="P:DNA recombination"/>
    <property type="evidence" value="ECO:0007669"/>
    <property type="project" value="UniProtKB-KW"/>
</dbReference>
<keyword evidence="1" id="KW-0347">Helicase</keyword>
<dbReference type="OrthoDB" id="129851at2759"/>
<evidence type="ECO:0000256" key="1">
    <source>
        <dbReference type="RuleBase" id="RU363044"/>
    </source>
</evidence>
<sequence length="633" mass="71195">MASRRGPQHLEADTAKRIRNENADRYLASRNMSADQRSVVDTMRSHFDALNDGTAKDGSYEAPVLLITGGPGVGKSYVVHTLAGLAKEMDAGDQVRMAYIGIAAVGIDGYSACSLMDIPTEFDKKSREKSRRWKTDRLSQFNQKFNPEKISCVIFDEISTVKPEVLGYLNYRLQEATQCWTKPFGGLALIMLGDFDQMKPVGASCTIPATIMRREAGLDKKVKKHTLREDGHQVTNIGGMGLEMFKKARHMRLDQQHRSLDADHTNLLAKMSRGERLECEDLDSYKLLGEGAGGDEDFRFATVLTAGNRERHVINFEQAKRFARETGTQVIRWRRTMKGWQGQPSKEKQRENTIRREPCFWEYYVEGALGYMNKNVNIDVRLANGTMIRYHSISLGSDKAEKDVMEQAGKVGPGGVITLKGPPEMINVEVFPDVDGDDEVTRELNRRLRREWSHGRIQPGDGAGEEEGHGRVVIPVGPESQIQQKLEYVRGFGSRSSNCGSSRPSTATLKDTFPLELGFAMTVHKAQGRTIRRLILSLSEHPCSVLRLSWEALYVALSRVRRKEDIRILLKKDEGRGALAYVSNLKKDRYVGYYFGGFRTGEEGSPQRWNRRAALDAMREAQAVSRAQYETGT</sequence>
<dbReference type="CDD" id="cd18809">
    <property type="entry name" value="SF1_C_RecD"/>
    <property type="match status" value="1"/>
</dbReference>
<evidence type="ECO:0000259" key="3">
    <source>
        <dbReference type="Pfam" id="PF05970"/>
    </source>
</evidence>
<dbReference type="EMBL" id="AGNL01022737">
    <property type="protein sequence ID" value="EJK59534.1"/>
    <property type="molecule type" value="Genomic_DNA"/>
</dbReference>
<keyword evidence="1" id="KW-0233">DNA recombination</keyword>